<dbReference type="AlphaFoldDB" id="K3X9G4"/>
<dbReference type="PANTHER" id="PTHR46280:SF3">
    <property type="entry name" value="PLECKSTRIN HOMOLOGY DOMAIN-CONTAINING FAMILY F MEMBER 1 HOMOLOG"/>
    <property type="match status" value="1"/>
</dbReference>
<feature type="compositionally biased region" description="Polar residues" evidence="5">
    <location>
        <begin position="418"/>
        <end position="430"/>
    </location>
</feature>
<dbReference type="SUPFAM" id="SSF57903">
    <property type="entry name" value="FYVE/PHD zinc finger"/>
    <property type="match status" value="1"/>
</dbReference>
<reference evidence="9" key="1">
    <citation type="journal article" date="2010" name="Genome Biol.">
        <title>Genome sequence of the necrotrophic plant pathogen Pythium ultimum reveals original pathogenicity mechanisms and effector repertoire.</title>
        <authorList>
            <person name="Levesque C.A."/>
            <person name="Brouwer H."/>
            <person name="Cano L."/>
            <person name="Hamilton J.P."/>
            <person name="Holt C."/>
            <person name="Huitema E."/>
            <person name="Raffaele S."/>
            <person name="Robideau G.P."/>
            <person name="Thines M."/>
            <person name="Win J."/>
            <person name="Zerillo M.M."/>
            <person name="Beakes G.W."/>
            <person name="Boore J.L."/>
            <person name="Busam D."/>
            <person name="Dumas B."/>
            <person name="Ferriera S."/>
            <person name="Fuerstenberg S.I."/>
            <person name="Gachon C.M."/>
            <person name="Gaulin E."/>
            <person name="Govers F."/>
            <person name="Grenville-Briggs L."/>
            <person name="Horner N."/>
            <person name="Hostetler J."/>
            <person name="Jiang R.H."/>
            <person name="Johnson J."/>
            <person name="Krajaejun T."/>
            <person name="Lin H."/>
            <person name="Meijer H.J."/>
            <person name="Moore B."/>
            <person name="Morris P."/>
            <person name="Phuntmart V."/>
            <person name="Puiu D."/>
            <person name="Shetty J."/>
            <person name="Stajich J.E."/>
            <person name="Tripathy S."/>
            <person name="Wawra S."/>
            <person name="van West P."/>
            <person name="Whitty B.R."/>
            <person name="Coutinho P.M."/>
            <person name="Henrissat B."/>
            <person name="Martin F."/>
            <person name="Thomas P.D."/>
            <person name="Tyler B.M."/>
            <person name="De Vries R.P."/>
            <person name="Kamoun S."/>
            <person name="Yandell M."/>
            <person name="Tisserat N."/>
            <person name="Buell C.R."/>
        </authorList>
    </citation>
    <scope>NUCLEOTIDE SEQUENCE</scope>
    <source>
        <strain evidence="9">DAOM:BR144</strain>
    </source>
</reference>
<dbReference type="PANTHER" id="PTHR46280">
    <property type="entry name" value="PLECKSTRIN HOMOLOGY DOMAIN-CONTAINING FAMILY F MEMBER 2-RELATED"/>
    <property type="match status" value="1"/>
</dbReference>
<evidence type="ECO:0000259" key="6">
    <source>
        <dbReference type="PROSITE" id="PS50178"/>
    </source>
</evidence>
<feature type="compositionally biased region" description="Polar residues" evidence="5">
    <location>
        <begin position="245"/>
        <end position="254"/>
    </location>
</feature>
<dbReference type="SMART" id="SM00695">
    <property type="entry name" value="DUSP"/>
    <property type="match status" value="1"/>
</dbReference>
<keyword evidence="9" id="KW-1185">Reference proteome</keyword>
<dbReference type="eggNOG" id="KOG1729">
    <property type="taxonomic scope" value="Eukaryota"/>
</dbReference>
<dbReference type="InterPro" id="IPR000306">
    <property type="entry name" value="Znf_FYVE"/>
</dbReference>
<keyword evidence="2 4" id="KW-0863">Zinc-finger</keyword>
<evidence type="ECO:0000256" key="4">
    <source>
        <dbReference type="PROSITE-ProRule" id="PRU00091"/>
    </source>
</evidence>
<feature type="region of interest" description="Disordered" evidence="5">
    <location>
        <begin position="415"/>
        <end position="448"/>
    </location>
</feature>
<dbReference type="Gene3D" id="3.30.2230.10">
    <property type="entry name" value="DUSP-like"/>
    <property type="match status" value="1"/>
</dbReference>
<feature type="compositionally biased region" description="Low complexity" evidence="5">
    <location>
        <begin position="581"/>
        <end position="594"/>
    </location>
</feature>
<feature type="compositionally biased region" description="Polar residues" evidence="5">
    <location>
        <begin position="1"/>
        <end position="13"/>
    </location>
</feature>
<dbReference type="Proteomes" id="UP000019132">
    <property type="component" value="Unassembled WGS sequence"/>
</dbReference>
<dbReference type="GO" id="GO:0005769">
    <property type="term" value="C:early endosome"/>
    <property type="evidence" value="ECO:0007669"/>
    <property type="project" value="TreeGrafter"/>
</dbReference>
<evidence type="ECO:0000313" key="9">
    <source>
        <dbReference type="Proteomes" id="UP000019132"/>
    </source>
</evidence>
<proteinExistence type="predicted"/>
<sequence length="710" mass="76990">MSSFFNRLRNGSSAVPLERPQITRSQSTDSNRFSSGNIRKSYVEENSSSSDSNMRTSSSTSALAQKFQQHDAPSSSSNNKNNDRRSSRSRKPLVVHYAPSPTLAMRRSSSSKSDDVTPLTASALAPLDDPIRMTVKPVANNRRFSRAHTADANDTSGETDVFDAESAMTGFLSSFSPTAQRASSRSRRHRRPPQTSIAASPASTLSSSGYQSPVASSRTPSTSSAALPERESYRHRSSTRHRLSVSFTNHAQRQAQNKAKKYDVEWRGDHESPCCQVCFAMFTKLSRRRHHCRVCGDLVCGDCSQDQVMLQGRFEAPKRACVACVTLLQVMLHHGDPRVSIEGSNAKQTRLDVAKDQQQPLATPRYHDRLGEVHRVMAAGKKSERRGSTLSEMYVISSKWLRSWIAFTRTDPGESDGLASSQHVSTPTNQSGSGSGLTPSPPGPIDNLPLLELSKGKLVKRPELVRDDNVGEKGGDGEGDYQLISAEVWEVFQRIYGGGPAIRVISDDNFRDWIVDAYALLTSAAASVRIAPTVENVLMSRHEAPNTMMRASFISTEKAALISSGGYESVNVSAQSGGPRGSSHMSMSGSSSSESLKDLEKSSSGNNAMADRASRVSMHQARVRPNSPKFSNSRTSERYGMRASMVQHSSSNATMASSVDVRSSSANHTDTGESDAPKAATAASAFAIAMKQARLNAQKAIDARNQNAAP</sequence>
<dbReference type="EMBL" id="GL376595">
    <property type="status" value="NOT_ANNOTATED_CDS"/>
    <property type="molecule type" value="Genomic_DNA"/>
</dbReference>
<dbReference type="InterPro" id="IPR017455">
    <property type="entry name" value="Znf_FYVE-rel"/>
</dbReference>
<reference evidence="8" key="3">
    <citation type="submission" date="2015-02" db="UniProtKB">
        <authorList>
            <consortium name="EnsemblProtists"/>
        </authorList>
    </citation>
    <scope>IDENTIFICATION</scope>
    <source>
        <strain evidence="8">DAOM BR144</strain>
    </source>
</reference>
<dbReference type="InterPro" id="IPR011011">
    <property type="entry name" value="Znf_FYVE_PHD"/>
</dbReference>
<evidence type="ECO:0000256" key="5">
    <source>
        <dbReference type="SAM" id="MobiDB-lite"/>
    </source>
</evidence>
<keyword evidence="3" id="KW-0862">Zinc</keyword>
<dbReference type="STRING" id="431595.K3X9G4"/>
<dbReference type="InterPro" id="IPR006615">
    <property type="entry name" value="Pept_C19_DUSP"/>
</dbReference>
<keyword evidence="1" id="KW-0479">Metal-binding</keyword>
<dbReference type="GO" id="GO:0035091">
    <property type="term" value="F:phosphatidylinositol binding"/>
    <property type="evidence" value="ECO:0007669"/>
    <property type="project" value="TreeGrafter"/>
</dbReference>
<dbReference type="HOGENOM" id="CLU_389102_0_0_1"/>
<organism evidence="8 9">
    <name type="scientific">Globisporangium ultimum (strain ATCC 200006 / CBS 805.95 / DAOM BR144)</name>
    <name type="common">Pythium ultimum</name>
    <dbReference type="NCBI Taxonomy" id="431595"/>
    <lineage>
        <taxon>Eukaryota</taxon>
        <taxon>Sar</taxon>
        <taxon>Stramenopiles</taxon>
        <taxon>Oomycota</taxon>
        <taxon>Peronosporomycetes</taxon>
        <taxon>Pythiales</taxon>
        <taxon>Pythiaceae</taxon>
        <taxon>Globisporangium</taxon>
    </lineage>
</organism>
<dbReference type="GO" id="GO:0008333">
    <property type="term" value="P:endosome to lysosome transport"/>
    <property type="evidence" value="ECO:0007669"/>
    <property type="project" value="TreeGrafter"/>
</dbReference>
<feature type="compositionally biased region" description="Low complexity" evidence="5">
    <location>
        <begin position="212"/>
        <end position="226"/>
    </location>
</feature>
<dbReference type="Pfam" id="PF01363">
    <property type="entry name" value="FYVE"/>
    <property type="match status" value="1"/>
</dbReference>
<evidence type="ECO:0000259" key="7">
    <source>
        <dbReference type="PROSITE" id="PS51283"/>
    </source>
</evidence>
<evidence type="ECO:0008006" key="10">
    <source>
        <dbReference type="Google" id="ProtNLM"/>
    </source>
</evidence>
<dbReference type="VEuPathDB" id="FungiDB:PYU1_G013834"/>
<dbReference type="Gene3D" id="3.30.40.10">
    <property type="entry name" value="Zinc/RING finger domain, C3HC4 (zinc finger)"/>
    <property type="match status" value="1"/>
</dbReference>
<feature type="region of interest" description="Disordered" evidence="5">
    <location>
        <begin position="172"/>
        <end position="254"/>
    </location>
</feature>
<evidence type="ECO:0000256" key="2">
    <source>
        <dbReference type="ARBA" id="ARBA00022771"/>
    </source>
</evidence>
<feature type="region of interest" description="Disordered" evidence="5">
    <location>
        <begin position="1"/>
        <end position="117"/>
    </location>
</feature>
<protein>
    <recommendedName>
        <fullName evidence="10">FYVE-type domain-containing protein</fullName>
    </recommendedName>
</protein>
<dbReference type="PROSITE" id="PS51283">
    <property type="entry name" value="DUSP"/>
    <property type="match status" value="1"/>
</dbReference>
<feature type="region of interest" description="Disordered" evidence="5">
    <location>
        <begin position="572"/>
        <end position="680"/>
    </location>
</feature>
<name>K3X9G4_GLOUD</name>
<accession>K3X9G4</accession>
<feature type="compositionally biased region" description="Polar residues" evidence="5">
    <location>
        <begin position="646"/>
        <end position="669"/>
    </location>
</feature>
<feature type="domain" description="FYVE-type" evidence="6">
    <location>
        <begin position="269"/>
        <end position="329"/>
    </location>
</feature>
<dbReference type="SMART" id="SM00064">
    <property type="entry name" value="FYVE"/>
    <property type="match status" value="1"/>
</dbReference>
<evidence type="ECO:0000313" key="8">
    <source>
        <dbReference type="EnsemblProtists" id="PYU1_T013863"/>
    </source>
</evidence>
<dbReference type="GO" id="GO:0008270">
    <property type="term" value="F:zinc ion binding"/>
    <property type="evidence" value="ECO:0007669"/>
    <property type="project" value="UniProtKB-KW"/>
</dbReference>
<dbReference type="GO" id="GO:0004843">
    <property type="term" value="F:cysteine-type deubiquitinase activity"/>
    <property type="evidence" value="ECO:0007669"/>
    <property type="project" value="InterPro"/>
</dbReference>
<dbReference type="GO" id="GO:0007032">
    <property type="term" value="P:endosome organization"/>
    <property type="evidence" value="ECO:0007669"/>
    <property type="project" value="TreeGrafter"/>
</dbReference>
<feature type="compositionally biased region" description="Low complexity" evidence="5">
    <location>
        <begin position="46"/>
        <end position="61"/>
    </location>
</feature>
<dbReference type="InterPro" id="IPR051765">
    <property type="entry name" value="PH_domain-containing_F"/>
</dbReference>
<evidence type="ECO:0000256" key="1">
    <source>
        <dbReference type="ARBA" id="ARBA00022723"/>
    </source>
</evidence>
<dbReference type="InterPro" id="IPR035927">
    <property type="entry name" value="DUSP-like_sf"/>
</dbReference>
<dbReference type="SUPFAM" id="SSF143791">
    <property type="entry name" value="DUSP-like"/>
    <property type="match status" value="1"/>
</dbReference>
<dbReference type="InParanoid" id="K3X9G4"/>
<dbReference type="Pfam" id="PF06337">
    <property type="entry name" value="DUSP"/>
    <property type="match status" value="1"/>
</dbReference>
<feature type="compositionally biased region" description="Polar residues" evidence="5">
    <location>
        <begin position="22"/>
        <end position="38"/>
    </location>
</feature>
<feature type="compositionally biased region" description="Polar residues" evidence="5">
    <location>
        <begin position="197"/>
        <end position="211"/>
    </location>
</feature>
<reference evidence="9" key="2">
    <citation type="submission" date="2010-04" db="EMBL/GenBank/DDBJ databases">
        <authorList>
            <person name="Buell R."/>
            <person name="Hamilton J."/>
            <person name="Hostetler J."/>
        </authorList>
    </citation>
    <scope>NUCLEOTIDE SEQUENCE [LARGE SCALE GENOMIC DNA]</scope>
    <source>
        <strain evidence="9">DAOM:BR144</strain>
    </source>
</reference>
<dbReference type="PROSITE" id="PS50178">
    <property type="entry name" value="ZF_FYVE"/>
    <property type="match status" value="1"/>
</dbReference>
<feature type="compositionally biased region" description="Polar residues" evidence="5">
    <location>
        <begin position="62"/>
        <end position="73"/>
    </location>
</feature>
<dbReference type="EnsemblProtists" id="PYU1_T013863">
    <property type="protein sequence ID" value="PYU1_T013863"/>
    <property type="gene ID" value="PYU1_G013834"/>
</dbReference>
<dbReference type="InterPro" id="IPR013083">
    <property type="entry name" value="Znf_RING/FYVE/PHD"/>
</dbReference>
<feature type="domain" description="DUSP" evidence="7">
    <location>
        <begin position="364"/>
        <end position="508"/>
    </location>
</feature>
<evidence type="ECO:0000256" key="3">
    <source>
        <dbReference type="ARBA" id="ARBA00022833"/>
    </source>
</evidence>